<dbReference type="Gene3D" id="3.40.50.300">
    <property type="entry name" value="P-loop containing nucleotide triphosphate hydrolases"/>
    <property type="match status" value="1"/>
</dbReference>
<dbReference type="PANTHER" id="PTHR33295:SF18">
    <property type="entry name" value="AAA+ ATPASE DOMAIN-CONTAINING PROTEIN"/>
    <property type="match status" value="1"/>
</dbReference>
<dbReference type="Proteomes" id="UP000264072">
    <property type="component" value="Unassembled WGS sequence"/>
</dbReference>
<dbReference type="PANTHER" id="PTHR33295">
    <property type="entry name" value="ATPASE"/>
    <property type="match status" value="1"/>
</dbReference>
<evidence type="ECO:0000259" key="2">
    <source>
        <dbReference type="Pfam" id="PF13635"/>
    </source>
</evidence>
<comment type="caution">
    <text evidence="3">The sequence shown here is derived from an EMBL/GenBank/DDBJ whole genome shotgun (WGS) entry which is preliminary data.</text>
</comment>
<dbReference type="SUPFAM" id="SSF52540">
    <property type="entry name" value="P-loop containing nucleoside triphosphate hydrolases"/>
    <property type="match status" value="1"/>
</dbReference>
<evidence type="ECO:0000313" key="4">
    <source>
        <dbReference type="Proteomes" id="UP000264072"/>
    </source>
</evidence>
<evidence type="ECO:0000259" key="1">
    <source>
        <dbReference type="Pfam" id="PF13173"/>
    </source>
</evidence>
<accession>A0A351JSD2</accession>
<dbReference type="Pfam" id="PF13635">
    <property type="entry name" value="DUF4143"/>
    <property type="match status" value="1"/>
</dbReference>
<protein>
    <submittedName>
        <fullName evidence="3">AAA family ATPase</fullName>
    </submittedName>
</protein>
<feature type="domain" description="DUF4143" evidence="2">
    <location>
        <begin position="222"/>
        <end position="368"/>
    </location>
</feature>
<dbReference type="Pfam" id="PF13173">
    <property type="entry name" value="AAA_14"/>
    <property type="match status" value="1"/>
</dbReference>
<proteinExistence type="predicted"/>
<sequence>MFHRALFMRQLSEKMIKEWINQPLPEVFYPREPDLAKYLDIGVKKIVAVTGFRRVGKTFALLNLARQIGKDSCLYVNLESERIPRNVGFLSSLLDTAEELFNKKDLVLLLDEVQSIPDWYLWVNRINETTGHRIFISGSSSKLSSAELPTQLRGRSLEVRVTPLTFLEFLTFKKAPAALLTDADKKRLLREYLTYGGLPEIVLAQEGVKYLIVDEYYKTFVQRDVLDRYKIRNDQGLRDLMLVLLNSNYYTLNSLSKSLKTVQNQLGKATVSRYMHYLEQSFFVNSLYVNNKSVKNRLKVERKHYFVDGVFISKFSSFSQNIGRLMEHAVFSRIQKDLFHESGKEVFYWKDSAHREVDFVLRDREQVQKLIQVSYLVEGQAVPEREIIALVKACKELGCRETLLLTWDLDQEFKYGEYNITLVPLFKWLAD</sequence>
<dbReference type="InterPro" id="IPR025420">
    <property type="entry name" value="DUF4143"/>
</dbReference>
<feature type="domain" description="AAA" evidence="1">
    <location>
        <begin position="44"/>
        <end position="170"/>
    </location>
</feature>
<dbReference type="InterPro" id="IPR041682">
    <property type="entry name" value="AAA_14"/>
</dbReference>
<evidence type="ECO:0000313" key="3">
    <source>
        <dbReference type="EMBL" id="HAZ29202.1"/>
    </source>
</evidence>
<gene>
    <name evidence="3" type="ORF">DCY43_00400</name>
</gene>
<dbReference type="EMBL" id="DNHX01000003">
    <property type="protein sequence ID" value="HAZ29202.1"/>
    <property type="molecule type" value="Genomic_DNA"/>
</dbReference>
<dbReference type="AlphaFoldDB" id="A0A351JSD2"/>
<reference evidence="3 4" key="1">
    <citation type="journal article" date="2018" name="Nat. Biotechnol.">
        <title>A standardized bacterial taxonomy based on genome phylogeny substantially revises the tree of life.</title>
        <authorList>
            <person name="Parks D.H."/>
            <person name="Chuvochina M."/>
            <person name="Waite D.W."/>
            <person name="Rinke C."/>
            <person name="Skarshewski A."/>
            <person name="Chaumeil P.A."/>
            <person name="Hugenholtz P."/>
        </authorList>
    </citation>
    <scope>NUCLEOTIDE SEQUENCE [LARGE SCALE GENOMIC DNA]</scope>
    <source>
        <strain evidence="3">UBA10185</strain>
    </source>
</reference>
<dbReference type="InterPro" id="IPR027417">
    <property type="entry name" value="P-loop_NTPase"/>
</dbReference>
<organism evidence="3 4">
    <name type="scientific">candidate division WWE3 bacterium</name>
    <dbReference type="NCBI Taxonomy" id="2053526"/>
    <lineage>
        <taxon>Bacteria</taxon>
        <taxon>Katanobacteria</taxon>
    </lineage>
</organism>
<name>A0A351JSD2_UNCKA</name>